<evidence type="ECO:0000313" key="2">
    <source>
        <dbReference type="EMBL" id="KAH9634614.1"/>
    </source>
</evidence>
<sequence>MTSHLDDTDDENCDDPIKLFPNGFDSSIVFGSQPEITGKILKPASNKSLFLEGQVEIHSESNSECTISPIFVKLVDCVKFPWYFGKYTAPILQKTDPNPFETENEFIDVEECDSNSSDCFIVEDLHPETTGLWDPKEIPKRFKIVKQLEKASSQRKLSQFDLKRNIGLVGMKICQKKSVTIKQGACIGKTASQVIAKSDNEEMRSHCKLDNNKKPSNSLVLPLHSNFKLPKNITNNINPKQNCDQKNRDLDKRLTIVPVHKLSKKAPSSIVLKKSLNKSTSHVKDIQKCNKFKNDQIKKNKTNNSTVIEMFEPNKTIPKTSQVPEIRQNCAENSENKIDSQSDNKEELKSPILTCTSLKKPKSDIASAVIGNNPKNKLDKIVNKLKILSKIPLNVSSTISTPCDIPTKTTLTNEIQEKAGPPIGVISKTLLHKLDKSIKHYNNHNKNRSKPGKFDKPHSAQSNSNDIKVSITSNVVLNANPISLANIVTPLCPKTNSHVKCFDSSQSHSNQSKDDLTTSHVVLNTSFSLEAPKQVSNTVGNPNVTSKTVVKPSNATSSFVTANHDLSTNDCLKPQFIVHSLPKKLFHRNNSSSYTATNVLKNKCDLLAGSKPEHLIQSTDPQMPKLFHNSQVQCQDHRGPNLNSATNMGNQLNNIPNVVNQSQPTSTNQDCLPNNNIYQQANPVPNFYANRVLLPLPPPPPPMYVPPPFIYQTKQTSSNANCSTSMVLTNQLPTTTSQDHMRSLQIGNQHNSSIIGVNYDGLVKKINIGGTPKSSNDTQECTINKNVVSKISSTVQREIDATKLQKLNKPSLPAEGISSKISDRAINGTNIEKSLEVAIMTKNRGAFETLKLSVDNINTYMQKKQSKGYSPPILPIPTYNKVLNQVSAKVSTDLAAKTNYIPKIPMKKTDCGKSNKRKGGALNIADNRRKIGAKKISLEEYNKRAFKDNKSVPSKRTVSDDQNKHGRKRQNINKKNNNNRDHTTETDLGYDSDSTVVL</sequence>
<name>A0A922MDT8_SPOEX</name>
<reference evidence="2" key="1">
    <citation type="journal article" date="2021" name="G3 (Bethesda)">
        <title>Genome and transcriptome analysis of the beet armyworm Spodoptera exigua reveals targets for pest control. .</title>
        <authorList>
            <person name="Simon S."/>
            <person name="Breeschoten T."/>
            <person name="Jansen H.J."/>
            <person name="Dirks R.P."/>
            <person name="Schranz M.E."/>
            <person name="Ros V.I.D."/>
        </authorList>
    </citation>
    <scope>NUCLEOTIDE SEQUENCE</scope>
    <source>
        <strain evidence="2">TB_SE_WUR_2020</strain>
    </source>
</reference>
<feature type="region of interest" description="Disordered" evidence="1">
    <location>
        <begin position="947"/>
        <end position="998"/>
    </location>
</feature>
<dbReference type="Proteomes" id="UP000814243">
    <property type="component" value="Unassembled WGS sequence"/>
</dbReference>
<feature type="region of interest" description="Disordered" evidence="1">
    <location>
        <begin position="441"/>
        <end position="466"/>
    </location>
</feature>
<organism evidence="2 3">
    <name type="scientific">Spodoptera exigua</name>
    <name type="common">Beet armyworm</name>
    <name type="synonym">Noctua fulgens</name>
    <dbReference type="NCBI Taxonomy" id="7107"/>
    <lineage>
        <taxon>Eukaryota</taxon>
        <taxon>Metazoa</taxon>
        <taxon>Ecdysozoa</taxon>
        <taxon>Arthropoda</taxon>
        <taxon>Hexapoda</taxon>
        <taxon>Insecta</taxon>
        <taxon>Pterygota</taxon>
        <taxon>Neoptera</taxon>
        <taxon>Endopterygota</taxon>
        <taxon>Lepidoptera</taxon>
        <taxon>Glossata</taxon>
        <taxon>Ditrysia</taxon>
        <taxon>Noctuoidea</taxon>
        <taxon>Noctuidae</taxon>
        <taxon>Amphipyrinae</taxon>
        <taxon>Spodoptera</taxon>
    </lineage>
</organism>
<accession>A0A922MDT8</accession>
<feature type="compositionally biased region" description="Basic residues" evidence="1">
    <location>
        <begin position="441"/>
        <end position="451"/>
    </location>
</feature>
<evidence type="ECO:0000313" key="3">
    <source>
        <dbReference type="Proteomes" id="UP000814243"/>
    </source>
</evidence>
<dbReference type="EMBL" id="JACEFF010000602">
    <property type="protein sequence ID" value="KAH9634614.1"/>
    <property type="molecule type" value="Genomic_DNA"/>
</dbReference>
<proteinExistence type="predicted"/>
<evidence type="ECO:0000256" key="1">
    <source>
        <dbReference type="SAM" id="MobiDB-lite"/>
    </source>
</evidence>
<comment type="caution">
    <text evidence="2">The sequence shown here is derived from an EMBL/GenBank/DDBJ whole genome shotgun (WGS) entry which is preliminary data.</text>
</comment>
<protein>
    <submittedName>
        <fullName evidence="2">Uncharacterized protein</fullName>
    </submittedName>
</protein>
<gene>
    <name evidence="2" type="ORF">HF086_009266</name>
</gene>
<dbReference type="AlphaFoldDB" id="A0A922MDT8"/>